<accession>A0A3S4RCE4</accession>
<evidence type="ECO:0000256" key="5">
    <source>
        <dbReference type="ARBA" id="ARBA00022692"/>
    </source>
</evidence>
<keyword evidence="4" id="KW-0997">Cell inner membrane</keyword>
<feature type="domain" description="ABC transmembrane type-1" evidence="13">
    <location>
        <begin position="28"/>
        <end position="311"/>
    </location>
</feature>
<dbReference type="InterPro" id="IPR003593">
    <property type="entry name" value="AAA+_ATPase"/>
</dbReference>
<dbReference type="PROSITE" id="PS50893">
    <property type="entry name" value="ABC_TRANSPORTER_2"/>
    <property type="match status" value="1"/>
</dbReference>
<proteinExistence type="inferred from homology"/>
<dbReference type="AlphaFoldDB" id="A0A3S4RCE4"/>
<keyword evidence="5 11" id="KW-0812">Transmembrane</keyword>
<dbReference type="InterPro" id="IPR017871">
    <property type="entry name" value="ABC_transporter-like_CS"/>
</dbReference>
<evidence type="ECO:0000256" key="11">
    <source>
        <dbReference type="SAM" id="Phobius"/>
    </source>
</evidence>
<evidence type="ECO:0000256" key="9">
    <source>
        <dbReference type="ARBA" id="ARBA00023136"/>
    </source>
</evidence>
<dbReference type="InterPro" id="IPR011527">
    <property type="entry name" value="ABC1_TM_dom"/>
</dbReference>
<keyword evidence="15" id="KW-1185">Reference proteome</keyword>
<dbReference type="GO" id="GO:0034040">
    <property type="term" value="F:ATPase-coupled lipid transmembrane transporter activity"/>
    <property type="evidence" value="ECO:0007669"/>
    <property type="project" value="TreeGrafter"/>
</dbReference>
<reference evidence="14 15" key="1">
    <citation type="submission" date="2018-12" db="EMBL/GenBank/DDBJ databases">
        <authorList>
            <consortium name="Pathogen Informatics"/>
        </authorList>
    </citation>
    <scope>NUCLEOTIDE SEQUENCE [LARGE SCALE GENOMIC DNA]</scope>
    <source>
        <strain evidence="14 15">NCTC11636</strain>
    </source>
</reference>
<dbReference type="PANTHER" id="PTHR24221:SF654">
    <property type="entry name" value="ATP-BINDING CASSETTE SUB-FAMILY B MEMBER 6"/>
    <property type="match status" value="1"/>
</dbReference>
<sequence>MSITGLSDILREYSRLRPEGPGTPFARAMALRVVAGAVQGAGLLSLIELSTALASDAPSGGLGAGGWLVVLAVSAGAGAVAIYHREKSAYGSAFLVMRRLHDLIGDRLTKLPLGWFVSTAAGRLSRLVSSGAMQVGHSYAHAMTGIVTDTVAMLILTAGLTWWYPPLGAFLAGCLAVHVLLMVGANHLDLRCGRFREPAAVELAERIVEYARCQGVLRACGRTECQGDRALAAALTEERRRARILLWAEAGINIVQGMSAQIIAVLMMVLTVSWALSRNLAPLEAVAVIGVSLQVVQYLTNVGELRMGFLMQAPSISTAAEVLDAPTLPEPASSPALPEPGALELDKVVFRYEADTPVLDGVSLRVPPRTMTALVGPSGSGKTTVARLIARFWDVDGGRVRVGGTDVREMTTADLMGQLSMVFQDVYLFDDTLEANIRVGRSGASHEEVLAAAELAGVSEIVERLPEGWETRVGEGGTALSGGERQRISVARALLKRAPVLLFDEATSALDAQNEANLARAFAELRSRATVLVIAHKLDTIRAADQIVVLDGAGGVAQVGTHAELLAAGGMYKEFWEQRDKARGWALGH</sequence>
<feature type="transmembrane region" description="Helical" evidence="11">
    <location>
        <begin position="64"/>
        <end position="83"/>
    </location>
</feature>
<keyword evidence="9 11" id="KW-0472">Membrane</keyword>
<evidence type="ECO:0000256" key="1">
    <source>
        <dbReference type="ARBA" id="ARBA00004429"/>
    </source>
</evidence>
<evidence type="ECO:0000256" key="4">
    <source>
        <dbReference type="ARBA" id="ARBA00022519"/>
    </source>
</evidence>
<keyword evidence="6" id="KW-0547">Nucleotide-binding</keyword>
<dbReference type="GO" id="GO:0005886">
    <property type="term" value="C:plasma membrane"/>
    <property type="evidence" value="ECO:0007669"/>
    <property type="project" value="UniProtKB-SubCell"/>
</dbReference>
<organism evidence="14 15">
    <name type="scientific">Actinomyces howellii</name>
    <dbReference type="NCBI Taxonomy" id="52771"/>
    <lineage>
        <taxon>Bacteria</taxon>
        <taxon>Bacillati</taxon>
        <taxon>Actinomycetota</taxon>
        <taxon>Actinomycetes</taxon>
        <taxon>Actinomycetales</taxon>
        <taxon>Actinomycetaceae</taxon>
        <taxon>Actinomyces</taxon>
    </lineage>
</organism>
<keyword evidence="3" id="KW-1003">Cell membrane</keyword>
<keyword evidence="7 14" id="KW-0067">ATP-binding</keyword>
<feature type="transmembrane region" description="Helical" evidence="11">
    <location>
        <begin position="169"/>
        <end position="188"/>
    </location>
</feature>
<dbReference type="SMART" id="SM00382">
    <property type="entry name" value="AAA"/>
    <property type="match status" value="1"/>
</dbReference>
<dbReference type="KEGG" id="ahw:NCTC11636_02446"/>
<dbReference type="GO" id="GO:0140359">
    <property type="term" value="F:ABC-type transporter activity"/>
    <property type="evidence" value="ECO:0007669"/>
    <property type="project" value="InterPro"/>
</dbReference>
<evidence type="ECO:0000259" key="13">
    <source>
        <dbReference type="PROSITE" id="PS50929"/>
    </source>
</evidence>
<protein>
    <submittedName>
        <fullName evidence="14">Iron import ATP-binding/permease protein IrtB</fullName>
        <ecNumber evidence="14">3.6.3.-</ecNumber>
    </submittedName>
</protein>
<dbReference type="SUPFAM" id="SSF90123">
    <property type="entry name" value="ABC transporter transmembrane region"/>
    <property type="match status" value="1"/>
</dbReference>
<feature type="transmembrane region" description="Helical" evidence="11">
    <location>
        <begin position="250"/>
        <end position="274"/>
    </location>
</feature>
<evidence type="ECO:0000256" key="3">
    <source>
        <dbReference type="ARBA" id="ARBA00022475"/>
    </source>
</evidence>
<name>A0A3S4RCE4_9ACTO</name>
<comment type="similarity">
    <text evidence="10">Belongs to the ABC transporter superfamily. Siderophore-Fe(3+) uptake transporter (SIUT) (TC 3.A.1.21) family.</text>
</comment>
<keyword evidence="14" id="KW-0378">Hydrolase</keyword>
<dbReference type="PROSITE" id="PS00211">
    <property type="entry name" value="ABC_TRANSPORTER_1"/>
    <property type="match status" value="1"/>
</dbReference>
<gene>
    <name evidence="14" type="primary">irtB_1</name>
    <name evidence="14" type="ORF">NCTC11636_02446</name>
</gene>
<keyword evidence="2" id="KW-0813">Transport</keyword>
<dbReference type="InterPro" id="IPR003439">
    <property type="entry name" value="ABC_transporter-like_ATP-bd"/>
</dbReference>
<dbReference type="Pfam" id="PF00005">
    <property type="entry name" value="ABC_tran"/>
    <property type="match status" value="1"/>
</dbReference>
<keyword evidence="8 11" id="KW-1133">Transmembrane helix</keyword>
<dbReference type="InterPro" id="IPR027417">
    <property type="entry name" value="P-loop_NTPase"/>
</dbReference>
<dbReference type="RefSeq" id="WP_232009771.1">
    <property type="nucleotide sequence ID" value="NZ_LR134350.1"/>
</dbReference>
<dbReference type="SUPFAM" id="SSF52540">
    <property type="entry name" value="P-loop containing nucleoside triphosphate hydrolases"/>
    <property type="match status" value="1"/>
</dbReference>
<dbReference type="EC" id="3.6.3.-" evidence="14"/>
<dbReference type="GO" id="GO:0005524">
    <property type="term" value="F:ATP binding"/>
    <property type="evidence" value="ECO:0007669"/>
    <property type="project" value="UniProtKB-KW"/>
</dbReference>
<evidence type="ECO:0000256" key="2">
    <source>
        <dbReference type="ARBA" id="ARBA00022448"/>
    </source>
</evidence>
<feature type="transmembrane region" description="Helical" evidence="11">
    <location>
        <begin position="139"/>
        <end position="163"/>
    </location>
</feature>
<comment type="subcellular location">
    <subcellularLocation>
        <location evidence="1">Cell inner membrane</location>
        <topology evidence="1">Multi-pass membrane protein</topology>
    </subcellularLocation>
</comment>
<dbReference type="GO" id="GO:0016887">
    <property type="term" value="F:ATP hydrolysis activity"/>
    <property type="evidence" value="ECO:0007669"/>
    <property type="project" value="InterPro"/>
</dbReference>
<dbReference type="InterPro" id="IPR039421">
    <property type="entry name" value="Type_1_exporter"/>
</dbReference>
<dbReference type="PROSITE" id="PS50929">
    <property type="entry name" value="ABC_TM1F"/>
    <property type="match status" value="1"/>
</dbReference>
<dbReference type="Gene3D" id="3.40.50.300">
    <property type="entry name" value="P-loop containing nucleotide triphosphate hydrolases"/>
    <property type="match status" value="1"/>
</dbReference>
<dbReference type="PANTHER" id="PTHR24221">
    <property type="entry name" value="ATP-BINDING CASSETTE SUB-FAMILY B"/>
    <property type="match status" value="1"/>
</dbReference>
<dbReference type="Gene3D" id="1.20.1560.10">
    <property type="entry name" value="ABC transporter type 1, transmembrane domain"/>
    <property type="match status" value="1"/>
</dbReference>
<dbReference type="InterPro" id="IPR036640">
    <property type="entry name" value="ABC1_TM_sf"/>
</dbReference>
<evidence type="ECO:0000313" key="15">
    <source>
        <dbReference type="Proteomes" id="UP000266895"/>
    </source>
</evidence>
<evidence type="ECO:0000313" key="14">
    <source>
        <dbReference type="EMBL" id="VEG29973.1"/>
    </source>
</evidence>
<evidence type="ECO:0000256" key="7">
    <source>
        <dbReference type="ARBA" id="ARBA00022840"/>
    </source>
</evidence>
<dbReference type="EMBL" id="LR134350">
    <property type="protein sequence ID" value="VEG29973.1"/>
    <property type="molecule type" value="Genomic_DNA"/>
</dbReference>
<evidence type="ECO:0000256" key="8">
    <source>
        <dbReference type="ARBA" id="ARBA00022989"/>
    </source>
</evidence>
<evidence type="ECO:0000256" key="10">
    <source>
        <dbReference type="ARBA" id="ARBA00023455"/>
    </source>
</evidence>
<evidence type="ECO:0000259" key="12">
    <source>
        <dbReference type="PROSITE" id="PS50893"/>
    </source>
</evidence>
<feature type="domain" description="ABC transporter" evidence="12">
    <location>
        <begin position="343"/>
        <end position="578"/>
    </location>
</feature>
<dbReference type="FunFam" id="3.40.50.300:FF:000221">
    <property type="entry name" value="Multidrug ABC transporter ATP-binding protein"/>
    <property type="match status" value="1"/>
</dbReference>
<dbReference type="Proteomes" id="UP000266895">
    <property type="component" value="Chromosome"/>
</dbReference>
<evidence type="ECO:0000256" key="6">
    <source>
        <dbReference type="ARBA" id="ARBA00022741"/>
    </source>
</evidence>